<dbReference type="CDD" id="cd03257">
    <property type="entry name" value="ABC_NikE_OppD_transporters"/>
    <property type="match status" value="1"/>
</dbReference>
<keyword evidence="7" id="KW-1185">Reference proteome</keyword>
<evidence type="ECO:0000313" key="6">
    <source>
        <dbReference type="EMBL" id="PJE36599.1"/>
    </source>
</evidence>
<keyword evidence="3" id="KW-0547">Nucleotide-binding</keyword>
<dbReference type="InterPro" id="IPR017871">
    <property type="entry name" value="ABC_transporter-like_CS"/>
</dbReference>
<dbReference type="Proteomes" id="UP000231553">
    <property type="component" value="Unassembled WGS sequence"/>
</dbReference>
<evidence type="ECO:0000256" key="4">
    <source>
        <dbReference type="ARBA" id="ARBA00022840"/>
    </source>
</evidence>
<organism evidence="6 7">
    <name type="scientific">Pseudooceanicola lipolyticus</name>
    <dbReference type="NCBI Taxonomy" id="2029104"/>
    <lineage>
        <taxon>Bacteria</taxon>
        <taxon>Pseudomonadati</taxon>
        <taxon>Pseudomonadota</taxon>
        <taxon>Alphaproteobacteria</taxon>
        <taxon>Rhodobacterales</taxon>
        <taxon>Paracoccaceae</taxon>
        <taxon>Pseudooceanicola</taxon>
    </lineage>
</organism>
<sequence length="256" mass="27903">MTLLLQAETVSRHYRLPRTTLLGAPPRLTAVDRVSFTLERGRTLGIVGESGSGKSTLARMVMAFEAPDAGRILFQGQDLNRQAPAALRRLRRQFQMVFQDPYGSLDPRRTIGWSIAEPLRALGEPPGRRIDEVLQQVGLQTTDAAKYPHEFSGGQRQRIAIARAIVTRPALLVADEAVSALDVSVQAQILNLLLDLQDELGLGLLFISHDMAVVASICDDVLVMQQGRVLESGPAPRVLNAPDHPYTRSLLTAAGA</sequence>
<evidence type="ECO:0000313" key="7">
    <source>
        <dbReference type="Proteomes" id="UP000231553"/>
    </source>
</evidence>
<dbReference type="SUPFAM" id="SSF52540">
    <property type="entry name" value="P-loop containing nucleoside triphosphate hydrolases"/>
    <property type="match status" value="1"/>
</dbReference>
<protein>
    <submittedName>
        <fullName evidence="6">Peptide ABC transporter ATP-binding protein</fullName>
    </submittedName>
</protein>
<dbReference type="InterPro" id="IPR027417">
    <property type="entry name" value="P-loop_NTPase"/>
</dbReference>
<dbReference type="PANTHER" id="PTHR43776:SF7">
    <property type="entry name" value="D,D-DIPEPTIDE TRANSPORT ATP-BINDING PROTEIN DDPF-RELATED"/>
    <property type="match status" value="1"/>
</dbReference>
<keyword evidence="4 6" id="KW-0067">ATP-binding</keyword>
<dbReference type="InterPro" id="IPR050319">
    <property type="entry name" value="ABC_transp_ATP-bind"/>
</dbReference>
<dbReference type="PROSITE" id="PS00211">
    <property type="entry name" value="ABC_TRANSPORTER_1"/>
    <property type="match status" value="1"/>
</dbReference>
<keyword evidence="2" id="KW-0813">Transport</keyword>
<proteinExistence type="inferred from homology"/>
<evidence type="ECO:0000256" key="2">
    <source>
        <dbReference type="ARBA" id="ARBA00022448"/>
    </source>
</evidence>
<dbReference type="InterPro" id="IPR003593">
    <property type="entry name" value="AAA+_ATPase"/>
</dbReference>
<dbReference type="GO" id="GO:0055085">
    <property type="term" value="P:transmembrane transport"/>
    <property type="evidence" value="ECO:0007669"/>
    <property type="project" value="UniProtKB-ARBA"/>
</dbReference>
<name>A0A2M8J1D7_9RHOB</name>
<dbReference type="Pfam" id="PF00005">
    <property type="entry name" value="ABC_tran"/>
    <property type="match status" value="1"/>
</dbReference>
<dbReference type="SMART" id="SM00382">
    <property type="entry name" value="AAA"/>
    <property type="match status" value="1"/>
</dbReference>
<dbReference type="AlphaFoldDB" id="A0A2M8J1D7"/>
<evidence type="ECO:0000259" key="5">
    <source>
        <dbReference type="PROSITE" id="PS50893"/>
    </source>
</evidence>
<dbReference type="Gene3D" id="3.40.50.300">
    <property type="entry name" value="P-loop containing nucleotide triphosphate hydrolases"/>
    <property type="match status" value="1"/>
</dbReference>
<evidence type="ECO:0000256" key="1">
    <source>
        <dbReference type="ARBA" id="ARBA00005417"/>
    </source>
</evidence>
<dbReference type="EMBL" id="PGTB01000036">
    <property type="protein sequence ID" value="PJE36599.1"/>
    <property type="molecule type" value="Genomic_DNA"/>
</dbReference>
<dbReference type="GO" id="GO:0016887">
    <property type="term" value="F:ATP hydrolysis activity"/>
    <property type="evidence" value="ECO:0007669"/>
    <property type="project" value="InterPro"/>
</dbReference>
<gene>
    <name evidence="6" type="ORF">CVM52_11080</name>
</gene>
<dbReference type="PROSITE" id="PS50893">
    <property type="entry name" value="ABC_TRANSPORTER_2"/>
    <property type="match status" value="1"/>
</dbReference>
<comment type="caution">
    <text evidence="6">The sequence shown here is derived from an EMBL/GenBank/DDBJ whole genome shotgun (WGS) entry which is preliminary data.</text>
</comment>
<reference evidence="6 7" key="1">
    <citation type="journal article" date="2018" name="Int. J. Syst. Evol. Microbiol.">
        <title>Pseudooceanicola lipolyticus sp. nov., a marine alphaproteobacterium, reclassification of Oceanicola flagellatus as Pseudooceanicola flagellatus comb. nov. and emended description of the genus Pseudooceanicola.</title>
        <authorList>
            <person name="Huang M.-M."/>
            <person name="Guo L.-L."/>
            <person name="Wu Y.-H."/>
            <person name="Lai Q.-L."/>
            <person name="Shao Z.-Z."/>
            <person name="Wang C.-S."/>
            <person name="Wu M."/>
            <person name="Xu X.-W."/>
        </authorList>
    </citation>
    <scope>NUCLEOTIDE SEQUENCE [LARGE SCALE GENOMIC DNA]</scope>
    <source>
        <strain evidence="6 7">157</strain>
    </source>
</reference>
<dbReference type="GO" id="GO:0005524">
    <property type="term" value="F:ATP binding"/>
    <property type="evidence" value="ECO:0007669"/>
    <property type="project" value="UniProtKB-KW"/>
</dbReference>
<feature type="domain" description="ABC transporter" evidence="5">
    <location>
        <begin position="5"/>
        <end position="251"/>
    </location>
</feature>
<dbReference type="PANTHER" id="PTHR43776">
    <property type="entry name" value="TRANSPORT ATP-BINDING PROTEIN"/>
    <property type="match status" value="1"/>
</dbReference>
<evidence type="ECO:0000256" key="3">
    <source>
        <dbReference type="ARBA" id="ARBA00022741"/>
    </source>
</evidence>
<comment type="similarity">
    <text evidence="1">Belongs to the ABC transporter superfamily.</text>
</comment>
<accession>A0A2M8J1D7</accession>
<dbReference type="RefSeq" id="WP_100162561.1">
    <property type="nucleotide sequence ID" value="NZ_PGTB01000036.1"/>
</dbReference>
<dbReference type="InterPro" id="IPR003439">
    <property type="entry name" value="ABC_transporter-like_ATP-bd"/>
</dbReference>
<dbReference type="OrthoDB" id="9802264at2"/>